<reference evidence="1" key="1">
    <citation type="submission" date="2020-04" db="EMBL/GenBank/DDBJ databases">
        <authorList>
            <person name="Chiriac C."/>
            <person name="Salcher M."/>
            <person name="Ghai R."/>
            <person name="Kavagutti S V."/>
        </authorList>
    </citation>
    <scope>NUCLEOTIDE SEQUENCE</scope>
</reference>
<organism evidence="1">
    <name type="scientific">uncultured Caudovirales phage</name>
    <dbReference type="NCBI Taxonomy" id="2100421"/>
    <lineage>
        <taxon>Viruses</taxon>
        <taxon>Duplodnaviria</taxon>
        <taxon>Heunggongvirae</taxon>
        <taxon>Uroviricota</taxon>
        <taxon>Caudoviricetes</taxon>
        <taxon>Peduoviridae</taxon>
        <taxon>Maltschvirus</taxon>
        <taxon>Maltschvirus maltsch</taxon>
    </lineage>
</organism>
<gene>
    <name evidence="1" type="ORF">UFOVP53_174</name>
</gene>
<protein>
    <submittedName>
        <fullName evidence="1">Uncharacterized protein</fullName>
    </submittedName>
</protein>
<name>A0A6J5KW28_9CAUD</name>
<accession>A0A6J5KW28</accession>
<proteinExistence type="predicted"/>
<dbReference type="EMBL" id="LR796189">
    <property type="protein sequence ID" value="CAB4125582.1"/>
    <property type="molecule type" value="Genomic_DNA"/>
</dbReference>
<evidence type="ECO:0000313" key="1">
    <source>
        <dbReference type="EMBL" id="CAB4125582.1"/>
    </source>
</evidence>
<sequence length="177" mass="20028">MKQTREKADAVVIVTVRKTNNNMEVFIGCDIHMFPEYRVDNGAWQVHPDIKVQIECEGTDDEYTYISYDEGIGRNYALFADLAGIRGYGPDPKGIPDGISSIVAKVISQWKGDGHSHSFMSLGELKKLMKKRGYDVKNNKMFTSCQAISKELSQIDKILLDGNKSIVEHRVVFFFDN</sequence>